<evidence type="ECO:0000256" key="4">
    <source>
        <dbReference type="ARBA" id="ARBA00022670"/>
    </source>
</evidence>
<dbReference type="InterPro" id="IPR036852">
    <property type="entry name" value="Peptidase_S8/S53_dom_sf"/>
</dbReference>
<dbReference type="SUPFAM" id="SSF49785">
    <property type="entry name" value="Galactose-binding domain-like"/>
    <property type="match status" value="1"/>
</dbReference>
<dbReference type="PRINTS" id="PR00723">
    <property type="entry name" value="SUBTILISIN"/>
</dbReference>
<evidence type="ECO:0000256" key="1">
    <source>
        <dbReference type="ARBA" id="ARBA00004613"/>
    </source>
</evidence>
<dbReference type="Gene3D" id="3.40.50.200">
    <property type="entry name" value="Peptidase S8/S53 domain"/>
    <property type="match status" value="1"/>
</dbReference>
<evidence type="ECO:0000256" key="12">
    <source>
        <dbReference type="SAM" id="SignalP"/>
    </source>
</evidence>
<gene>
    <name evidence="15" type="ORF">LEN_1302</name>
</gene>
<feature type="signal peptide" evidence="12">
    <location>
        <begin position="1"/>
        <end position="26"/>
    </location>
</feature>
<dbReference type="GeneID" id="83063177"/>
<evidence type="ECO:0000256" key="2">
    <source>
        <dbReference type="ARBA" id="ARBA00011073"/>
    </source>
</evidence>
<keyword evidence="3" id="KW-0964">Secreted</keyword>
<dbReference type="GO" id="GO:0005576">
    <property type="term" value="C:extracellular region"/>
    <property type="evidence" value="ECO:0007669"/>
    <property type="project" value="UniProtKB-SubCell"/>
</dbReference>
<dbReference type="RefSeq" id="WP_096377113.1">
    <property type="nucleotide sequence ID" value="NZ_AP014940.1"/>
</dbReference>
<dbReference type="InterPro" id="IPR008979">
    <property type="entry name" value="Galactose-bd-like_sf"/>
</dbReference>
<dbReference type="InterPro" id="IPR000209">
    <property type="entry name" value="Peptidase_S8/S53_dom"/>
</dbReference>
<dbReference type="GO" id="GO:0006508">
    <property type="term" value="P:proteolysis"/>
    <property type="evidence" value="ECO:0007669"/>
    <property type="project" value="UniProtKB-KW"/>
</dbReference>
<accession>A0AAU9AM45</accession>
<dbReference type="Proteomes" id="UP000218824">
    <property type="component" value="Chromosome"/>
</dbReference>
<evidence type="ECO:0000256" key="10">
    <source>
        <dbReference type="RuleBase" id="RU003355"/>
    </source>
</evidence>
<keyword evidence="5 12" id="KW-0732">Signal</keyword>
<feature type="active site" description="Charge relay system" evidence="9">
    <location>
        <position position="241"/>
    </location>
</feature>
<dbReference type="InterPro" id="IPR023827">
    <property type="entry name" value="Peptidase_S8_Asp-AS"/>
</dbReference>
<dbReference type="Pfam" id="PF01483">
    <property type="entry name" value="P_proprotein"/>
    <property type="match status" value="1"/>
</dbReference>
<feature type="region of interest" description="Disordered" evidence="11">
    <location>
        <begin position="213"/>
        <end position="240"/>
    </location>
</feature>
<feature type="compositionally biased region" description="Basic and acidic residues" evidence="11">
    <location>
        <begin position="222"/>
        <end position="232"/>
    </location>
</feature>
<dbReference type="InterPro" id="IPR035986">
    <property type="entry name" value="PKD_dom_sf"/>
</dbReference>
<dbReference type="Pfam" id="PF00082">
    <property type="entry name" value="Peptidase_S8"/>
    <property type="match status" value="1"/>
</dbReference>
<dbReference type="PROSITE" id="PS51892">
    <property type="entry name" value="SUBTILASE"/>
    <property type="match status" value="1"/>
</dbReference>
<dbReference type="InterPro" id="IPR022409">
    <property type="entry name" value="PKD/Chitinase_dom"/>
</dbReference>
<dbReference type="KEGG" id="lem:LEN_1302"/>
<dbReference type="EMBL" id="AP014940">
    <property type="protein sequence ID" value="BAV96789.1"/>
    <property type="molecule type" value="Genomic_DNA"/>
</dbReference>
<evidence type="ECO:0000313" key="16">
    <source>
        <dbReference type="Proteomes" id="UP000218824"/>
    </source>
</evidence>
<dbReference type="InterPro" id="IPR000601">
    <property type="entry name" value="PKD_dom"/>
</dbReference>
<feature type="active site" description="Charge relay system" evidence="9">
    <location>
        <position position="420"/>
    </location>
</feature>
<evidence type="ECO:0000256" key="6">
    <source>
        <dbReference type="ARBA" id="ARBA00022801"/>
    </source>
</evidence>
<organism evidence="15 16">
    <name type="scientific">Lysobacter enzymogenes</name>
    <dbReference type="NCBI Taxonomy" id="69"/>
    <lineage>
        <taxon>Bacteria</taxon>
        <taxon>Pseudomonadati</taxon>
        <taxon>Pseudomonadota</taxon>
        <taxon>Gammaproteobacteria</taxon>
        <taxon>Lysobacterales</taxon>
        <taxon>Lysobacteraceae</taxon>
        <taxon>Lysobacter</taxon>
    </lineage>
</organism>
<dbReference type="Gene3D" id="2.60.120.260">
    <property type="entry name" value="Galactose-binding domain-like"/>
    <property type="match status" value="1"/>
</dbReference>
<evidence type="ECO:0000259" key="13">
    <source>
        <dbReference type="PROSITE" id="PS50093"/>
    </source>
</evidence>
<evidence type="ECO:0000256" key="8">
    <source>
        <dbReference type="ARBA" id="ARBA00023145"/>
    </source>
</evidence>
<dbReference type="PROSITE" id="PS51829">
    <property type="entry name" value="P_HOMO_B"/>
    <property type="match status" value="1"/>
</dbReference>
<keyword evidence="7 9" id="KW-0720">Serine protease</keyword>
<name>A0AAU9AM45_LYSEN</name>
<evidence type="ECO:0000256" key="9">
    <source>
        <dbReference type="PROSITE-ProRule" id="PRU01240"/>
    </source>
</evidence>
<dbReference type="Gene3D" id="2.60.40.10">
    <property type="entry name" value="Immunoglobulins"/>
    <property type="match status" value="1"/>
</dbReference>
<keyword evidence="8" id="KW-0865">Zymogen</keyword>
<dbReference type="PROSITE" id="PS00136">
    <property type="entry name" value="SUBTILASE_ASP"/>
    <property type="match status" value="1"/>
</dbReference>
<dbReference type="PROSITE" id="PS00137">
    <property type="entry name" value="SUBTILASE_HIS"/>
    <property type="match status" value="1"/>
</dbReference>
<dbReference type="InterPro" id="IPR050131">
    <property type="entry name" value="Peptidase_S8_subtilisin-like"/>
</dbReference>
<feature type="active site" description="Charge relay system" evidence="9">
    <location>
        <position position="180"/>
    </location>
</feature>
<sequence length="685" mass="68288">MSFRSVRRHRTHLLAAATALALSALAAPSFAGDAHLGALKAGGSYSRFIVKYKTDSAAASGGVALSRSLDAAAAKVTLPAASKGARVGLHQVRRMLVPGASVIASDRALGRDEAAALMRQIAADPNVQFVQVDGIRRALATPNDPSFSKQWHYADSAVGIRAPTAWNTSTGTGIVVAVVDSGILSHTDLSANILPGYDMISSTTGFSDAECRDAGASPGCGKSDDGDGRDANPNDSSNIVHGTHVAGTIAAVTNNGAGGAGVAYNAKVVPVRALGNQGFGSDSDIADAVVWASGGTVPGVPANANPAEIINLSLGGPAPCSDTPAWQAAIDTAIANGSTVVVAAGNDNVDVAGFTPASCNGVIRVAASNKAGSRASYSNYGATIHVTAPGGENGIFGPSSTEGIISTVSGNAYGPMAGTSMAAPHVAGIAALIQAAAASPRTPAQILQILQSTARPIAANKCSGGCGSGLVDAAAAVAAAGGTPGNQAPVANFSSSANALTVSFTDTSTDSDGSIASRSWDFGDGTSSTAANPSKTYAAAGTYTVKLTVVDNGGASNTKTATVTVGASSGPQTYTNGADVNIPDNNATGVTSSISVTGRTGNAPSNAQVAVDIVHTYQGDLIVDLIAPDGSVYNLHNRTGSGTDNIKKTYTVNLSSEALNGIWKLRAADRAAVDTGYINSWSVTF</sequence>
<feature type="domain" description="P/Homo B" evidence="14">
    <location>
        <begin position="569"/>
        <end position="685"/>
    </location>
</feature>
<evidence type="ECO:0000256" key="7">
    <source>
        <dbReference type="ARBA" id="ARBA00022825"/>
    </source>
</evidence>
<keyword evidence="6 9" id="KW-0378">Hydrolase</keyword>
<dbReference type="CDD" id="cd00146">
    <property type="entry name" value="PKD"/>
    <property type="match status" value="1"/>
</dbReference>
<dbReference type="InterPro" id="IPR013783">
    <property type="entry name" value="Ig-like_fold"/>
</dbReference>
<proteinExistence type="inferred from homology"/>
<dbReference type="AlphaFoldDB" id="A0AAU9AM45"/>
<keyword evidence="4 9" id="KW-0645">Protease</keyword>
<dbReference type="PANTHER" id="PTHR43806:SF11">
    <property type="entry name" value="CEREVISIN-RELATED"/>
    <property type="match status" value="1"/>
</dbReference>
<dbReference type="SMART" id="SM00089">
    <property type="entry name" value="PKD"/>
    <property type="match status" value="1"/>
</dbReference>
<dbReference type="SUPFAM" id="SSF49299">
    <property type="entry name" value="PKD domain"/>
    <property type="match status" value="1"/>
</dbReference>
<dbReference type="PROSITE" id="PS00138">
    <property type="entry name" value="SUBTILASE_SER"/>
    <property type="match status" value="1"/>
</dbReference>
<dbReference type="Pfam" id="PF18911">
    <property type="entry name" value="PKD_4"/>
    <property type="match status" value="1"/>
</dbReference>
<dbReference type="SUPFAM" id="SSF52743">
    <property type="entry name" value="Subtilisin-like"/>
    <property type="match status" value="1"/>
</dbReference>
<comment type="similarity">
    <text evidence="2 9 10">Belongs to the peptidase S8 family.</text>
</comment>
<evidence type="ECO:0000256" key="3">
    <source>
        <dbReference type="ARBA" id="ARBA00022525"/>
    </source>
</evidence>
<evidence type="ECO:0000313" key="15">
    <source>
        <dbReference type="EMBL" id="BAV96789.1"/>
    </source>
</evidence>
<dbReference type="InterPro" id="IPR015500">
    <property type="entry name" value="Peptidase_S8_subtilisin-rel"/>
</dbReference>
<comment type="subcellular location">
    <subcellularLocation>
        <location evidence="1">Secreted</location>
    </subcellularLocation>
</comment>
<dbReference type="InterPro" id="IPR022398">
    <property type="entry name" value="Peptidase_S8_His-AS"/>
</dbReference>
<dbReference type="FunFam" id="2.60.120.260:FF:000149">
    <property type="entry name" value="Leupeptin-inactivating enzyme 1"/>
    <property type="match status" value="1"/>
</dbReference>
<reference evidence="15 16" key="1">
    <citation type="journal article" date="2017" name="DNA Res.">
        <title>Complete genome sequence and expression profile of the commercial lytic enzyme producer Lysobacter enzymogenes M497-1.</title>
        <authorList>
            <person name="Takami H."/>
            <person name="Toyoda A."/>
            <person name="Uchiyama I."/>
            <person name="Itoh T."/>
            <person name="Takaki Y."/>
            <person name="Arai W."/>
            <person name="Nishi S."/>
            <person name="Kawai M."/>
            <person name="Shinya K."/>
            <person name="Ikeda H."/>
        </authorList>
    </citation>
    <scope>NUCLEOTIDE SEQUENCE [LARGE SCALE GENOMIC DNA]</scope>
    <source>
        <strain evidence="15 16">M497-1</strain>
    </source>
</reference>
<dbReference type="InterPro" id="IPR002884">
    <property type="entry name" value="P_dom"/>
</dbReference>
<evidence type="ECO:0000256" key="5">
    <source>
        <dbReference type="ARBA" id="ARBA00022729"/>
    </source>
</evidence>
<protein>
    <submittedName>
        <fullName evidence="15">Peptidase S8/S53 subtilisin kexin sedolisin</fullName>
    </submittedName>
</protein>
<dbReference type="PANTHER" id="PTHR43806">
    <property type="entry name" value="PEPTIDASE S8"/>
    <property type="match status" value="1"/>
</dbReference>
<dbReference type="PROSITE" id="PS50093">
    <property type="entry name" value="PKD"/>
    <property type="match status" value="1"/>
</dbReference>
<dbReference type="GO" id="GO:0004252">
    <property type="term" value="F:serine-type endopeptidase activity"/>
    <property type="evidence" value="ECO:0007669"/>
    <property type="project" value="UniProtKB-UniRule"/>
</dbReference>
<evidence type="ECO:0000256" key="11">
    <source>
        <dbReference type="SAM" id="MobiDB-lite"/>
    </source>
</evidence>
<dbReference type="FunFam" id="3.40.50.200:FF:000022">
    <property type="entry name" value="Extracellular protease"/>
    <property type="match status" value="1"/>
</dbReference>
<evidence type="ECO:0000259" key="14">
    <source>
        <dbReference type="PROSITE" id="PS51829"/>
    </source>
</evidence>
<feature type="chain" id="PRO_5043964432" evidence="12">
    <location>
        <begin position="27"/>
        <end position="685"/>
    </location>
</feature>
<dbReference type="InterPro" id="IPR023828">
    <property type="entry name" value="Peptidase_S8_Ser-AS"/>
</dbReference>
<feature type="domain" description="PKD" evidence="13">
    <location>
        <begin position="485"/>
        <end position="572"/>
    </location>
</feature>